<keyword evidence="3" id="KW-1185">Reference proteome</keyword>
<keyword evidence="1" id="KW-0472">Membrane</keyword>
<feature type="transmembrane region" description="Helical" evidence="1">
    <location>
        <begin position="107"/>
        <end position="124"/>
    </location>
</feature>
<evidence type="ECO:0000256" key="1">
    <source>
        <dbReference type="SAM" id="Phobius"/>
    </source>
</evidence>
<feature type="transmembrane region" description="Helical" evidence="1">
    <location>
        <begin position="68"/>
        <end position="87"/>
    </location>
</feature>
<keyword evidence="1" id="KW-0812">Transmembrane</keyword>
<accession>A0ABR4IJR9</accession>
<organism evidence="2 3">
    <name type="scientific">Aspergillus cavernicola</name>
    <dbReference type="NCBI Taxonomy" id="176166"/>
    <lineage>
        <taxon>Eukaryota</taxon>
        <taxon>Fungi</taxon>
        <taxon>Dikarya</taxon>
        <taxon>Ascomycota</taxon>
        <taxon>Pezizomycotina</taxon>
        <taxon>Eurotiomycetes</taxon>
        <taxon>Eurotiomycetidae</taxon>
        <taxon>Eurotiales</taxon>
        <taxon>Aspergillaceae</taxon>
        <taxon>Aspergillus</taxon>
        <taxon>Aspergillus subgen. Nidulantes</taxon>
    </lineage>
</organism>
<evidence type="ECO:0000313" key="2">
    <source>
        <dbReference type="EMBL" id="KAL2827038.1"/>
    </source>
</evidence>
<evidence type="ECO:0000313" key="3">
    <source>
        <dbReference type="Proteomes" id="UP001610335"/>
    </source>
</evidence>
<name>A0ABR4IJR9_9EURO</name>
<sequence length="138" mass="15182">MSCIPISLSSSLPPSLLPSPHLPRPKSPPLHCTLVRDARLAFSSMTLSVSTISRCRCSSPFASSMDVAIIPSMSCIFLSLLASLCVYTTQREKYVTSLLFSCPTRSIMTCFCFCFFFSLLGISIGRMKSEHQFNCVHA</sequence>
<gene>
    <name evidence="2" type="ORF">BDW59DRAFT_59757</name>
</gene>
<protein>
    <submittedName>
        <fullName evidence="2">Uncharacterized protein</fullName>
    </submittedName>
</protein>
<dbReference type="EMBL" id="JBFXLS010000027">
    <property type="protein sequence ID" value="KAL2827038.1"/>
    <property type="molecule type" value="Genomic_DNA"/>
</dbReference>
<dbReference type="Proteomes" id="UP001610335">
    <property type="component" value="Unassembled WGS sequence"/>
</dbReference>
<reference evidence="2 3" key="1">
    <citation type="submission" date="2024-07" db="EMBL/GenBank/DDBJ databases">
        <title>Section-level genome sequencing and comparative genomics of Aspergillus sections Usti and Cavernicolus.</title>
        <authorList>
            <consortium name="Lawrence Berkeley National Laboratory"/>
            <person name="Nybo J.L."/>
            <person name="Vesth T.C."/>
            <person name="Theobald S."/>
            <person name="Frisvad J.C."/>
            <person name="Larsen T.O."/>
            <person name="Kjaerboelling I."/>
            <person name="Rothschild-Mancinelli K."/>
            <person name="Lyhne E.K."/>
            <person name="Kogle M.E."/>
            <person name="Barry K."/>
            <person name="Clum A."/>
            <person name="Na H."/>
            <person name="Ledsgaard L."/>
            <person name="Lin J."/>
            <person name="Lipzen A."/>
            <person name="Kuo A."/>
            <person name="Riley R."/>
            <person name="Mondo S."/>
            <person name="LaButti K."/>
            <person name="Haridas S."/>
            <person name="Pangalinan J."/>
            <person name="Salamov A.A."/>
            <person name="Simmons B.A."/>
            <person name="Magnuson J.K."/>
            <person name="Chen J."/>
            <person name="Drula E."/>
            <person name="Henrissat B."/>
            <person name="Wiebenga A."/>
            <person name="Lubbers R.J."/>
            <person name="Gomes A.C."/>
            <person name="Makela M.R."/>
            <person name="Stajich J."/>
            <person name="Grigoriev I.V."/>
            <person name="Mortensen U.H."/>
            <person name="De vries R.P."/>
            <person name="Baker S.E."/>
            <person name="Andersen M.R."/>
        </authorList>
    </citation>
    <scope>NUCLEOTIDE SEQUENCE [LARGE SCALE GENOMIC DNA]</scope>
    <source>
        <strain evidence="2 3">CBS 600.67</strain>
    </source>
</reference>
<comment type="caution">
    <text evidence="2">The sequence shown here is derived from an EMBL/GenBank/DDBJ whole genome shotgun (WGS) entry which is preliminary data.</text>
</comment>
<proteinExistence type="predicted"/>
<keyword evidence="1" id="KW-1133">Transmembrane helix</keyword>